<keyword evidence="2" id="KW-1185">Reference proteome</keyword>
<evidence type="ECO:0000313" key="1">
    <source>
        <dbReference type="EMBL" id="KKB09267.1"/>
    </source>
</evidence>
<dbReference type="Proteomes" id="UP000033649">
    <property type="component" value="Unassembled WGS sequence"/>
</dbReference>
<dbReference type="PATRIC" id="fig|429727.3.peg.962"/>
<reference evidence="1 2" key="1">
    <citation type="submission" date="2015-03" db="EMBL/GenBank/DDBJ databases">
        <authorList>
            <person name="Hassan Y."/>
            <person name="Lepp D."/>
            <person name="Li X.-Z."/>
            <person name="Zhou T."/>
        </authorList>
    </citation>
    <scope>NUCLEOTIDE SEQUENCE [LARGE SCALE GENOMIC DNA]</scope>
    <source>
        <strain evidence="1 2">IPL18</strain>
    </source>
</reference>
<dbReference type="EMBL" id="JZEY01000054">
    <property type="protein sequence ID" value="KKB09267.1"/>
    <property type="molecule type" value="Genomic_DNA"/>
</dbReference>
<comment type="caution">
    <text evidence="1">The sequence shown here is derived from an EMBL/GenBank/DDBJ whole genome shotgun (WGS) entry which is preliminary data.</text>
</comment>
<accession>A0A0F5FM44</accession>
<evidence type="ECO:0000313" key="2">
    <source>
        <dbReference type="Proteomes" id="UP000033649"/>
    </source>
</evidence>
<sequence>MRHRKCVAVFSVRATDKTTICLYFIALKHTFGETHALTHDPAFIKRLPCVWYAHDGLAMVSKLLTHCVAEVQMRLR</sequence>
<proteinExistence type="predicted"/>
<protein>
    <submittedName>
        <fullName evidence="1">Uncharacterized protein</fullName>
    </submittedName>
</protein>
<name>A0A0F5FM44_9HYPH</name>
<gene>
    <name evidence="1" type="ORF">VE26_04635</name>
</gene>
<organism evidence="1 2">
    <name type="scientific">Devosia chinhatensis</name>
    <dbReference type="NCBI Taxonomy" id="429727"/>
    <lineage>
        <taxon>Bacteria</taxon>
        <taxon>Pseudomonadati</taxon>
        <taxon>Pseudomonadota</taxon>
        <taxon>Alphaproteobacteria</taxon>
        <taxon>Hyphomicrobiales</taxon>
        <taxon>Devosiaceae</taxon>
        <taxon>Devosia</taxon>
    </lineage>
</organism>
<dbReference type="AlphaFoldDB" id="A0A0F5FM44"/>